<proteinExistence type="predicted"/>
<name>A0A382G0D9_9ZZZZ</name>
<dbReference type="EMBL" id="UINC01052552">
    <property type="protein sequence ID" value="SVB68013.1"/>
    <property type="molecule type" value="Genomic_DNA"/>
</dbReference>
<organism evidence="1">
    <name type="scientific">marine metagenome</name>
    <dbReference type="NCBI Taxonomy" id="408172"/>
    <lineage>
        <taxon>unclassified sequences</taxon>
        <taxon>metagenomes</taxon>
        <taxon>ecological metagenomes</taxon>
    </lineage>
</organism>
<protein>
    <submittedName>
        <fullName evidence="1">Uncharacterized protein</fullName>
    </submittedName>
</protein>
<gene>
    <name evidence="1" type="ORF">METZ01_LOCUS220867</name>
</gene>
<evidence type="ECO:0000313" key="1">
    <source>
        <dbReference type="EMBL" id="SVB68013.1"/>
    </source>
</evidence>
<feature type="non-terminal residue" evidence="1">
    <location>
        <position position="32"/>
    </location>
</feature>
<sequence length="32" mass="3381">MPPTCIDISNLVALTGGGERVRTDDLRLAKPA</sequence>
<accession>A0A382G0D9</accession>
<dbReference type="AlphaFoldDB" id="A0A382G0D9"/>
<reference evidence="1" key="1">
    <citation type="submission" date="2018-05" db="EMBL/GenBank/DDBJ databases">
        <authorList>
            <person name="Lanie J.A."/>
            <person name="Ng W.-L."/>
            <person name="Kazmierczak K.M."/>
            <person name="Andrzejewski T.M."/>
            <person name="Davidsen T.M."/>
            <person name="Wayne K.J."/>
            <person name="Tettelin H."/>
            <person name="Glass J.I."/>
            <person name="Rusch D."/>
            <person name="Podicherti R."/>
            <person name="Tsui H.-C.T."/>
            <person name="Winkler M.E."/>
        </authorList>
    </citation>
    <scope>NUCLEOTIDE SEQUENCE</scope>
</reference>